<feature type="region of interest" description="Disordered" evidence="1">
    <location>
        <begin position="241"/>
        <end position="260"/>
    </location>
</feature>
<dbReference type="RefSeq" id="WP_184033166.1">
    <property type="nucleotide sequence ID" value="NZ_BAABAR010000007.1"/>
</dbReference>
<reference evidence="3 4" key="1">
    <citation type="submission" date="2020-08" db="EMBL/GenBank/DDBJ databases">
        <title>Genomic Encyclopedia of Type Strains, Phase IV (KMG-IV): sequencing the most valuable type-strain genomes for metagenomic binning, comparative biology and taxonomic classification.</title>
        <authorList>
            <person name="Goeker M."/>
        </authorList>
    </citation>
    <scope>NUCLEOTIDE SEQUENCE [LARGE SCALE GENOMIC DNA]</scope>
    <source>
        <strain evidence="3 4">DSM 101535</strain>
    </source>
</reference>
<evidence type="ECO:0000259" key="2">
    <source>
        <dbReference type="PROSITE" id="PS00125"/>
    </source>
</evidence>
<dbReference type="GO" id="GO:0004722">
    <property type="term" value="F:protein serine/threonine phosphatase activity"/>
    <property type="evidence" value="ECO:0007669"/>
    <property type="project" value="UniProtKB-EC"/>
</dbReference>
<comment type="caution">
    <text evidence="3">The sequence shown here is derived from an EMBL/GenBank/DDBJ whole genome shotgun (WGS) entry which is preliminary data.</text>
</comment>
<dbReference type="InterPro" id="IPR006186">
    <property type="entry name" value="Ser/Thr-sp_prot-phosphatase"/>
</dbReference>
<dbReference type="CDD" id="cd00144">
    <property type="entry name" value="MPP_PPP_family"/>
    <property type="match status" value="1"/>
</dbReference>
<sequence>MPEALSSDGIERIYAIGDVHGRLDLFAALIARIGRDQKDRPAGATKIILLGDIIDRGADGAEMVRGCMRLTAASDRFMVLKGNHEEMMVQALGGDLKTYHAWLAFGGRETLLGWGVDPAALAADATKADLRQAARTVGAEVLAWLDALPLYHEQDGFLFVHAGIRPAIPLRQQDAADMLWITDDFLESELDHGMTVVHGHSITDGPVVRPNRIGIDTGAFRTGRLTAVGIERGDFWFVDTDTDTDTDAGDAAPPPTSGER</sequence>
<keyword evidence="3" id="KW-0378">Hydrolase</keyword>
<name>A0ABR6N3Q1_9SPHN</name>
<dbReference type="PROSITE" id="PS00125">
    <property type="entry name" value="SER_THR_PHOSPHATASE"/>
    <property type="match status" value="1"/>
</dbReference>
<evidence type="ECO:0000256" key="1">
    <source>
        <dbReference type="SAM" id="MobiDB-lite"/>
    </source>
</evidence>
<dbReference type="Pfam" id="PF00149">
    <property type="entry name" value="Metallophos"/>
    <property type="match status" value="1"/>
</dbReference>
<proteinExistence type="predicted"/>
<dbReference type="EMBL" id="JACIJN010000002">
    <property type="protein sequence ID" value="MBB5724721.1"/>
    <property type="molecule type" value="Genomic_DNA"/>
</dbReference>
<protein>
    <submittedName>
        <fullName evidence="3">Serine/threonine protein phosphatase 1</fullName>
        <ecNumber evidence="3">3.1.3.16</ecNumber>
    </submittedName>
</protein>
<evidence type="ECO:0000313" key="3">
    <source>
        <dbReference type="EMBL" id="MBB5724721.1"/>
    </source>
</evidence>
<dbReference type="Proteomes" id="UP000560131">
    <property type="component" value="Unassembled WGS sequence"/>
</dbReference>
<accession>A0ABR6N3Q1</accession>
<dbReference type="Gene3D" id="3.60.21.10">
    <property type="match status" value="1"/>
</dbReference>
<dbReference type="InterPro" id="IPR004843">
    <property type="entry name" value="Calcineurin-like_PHP"/>
</dbReference>
<keyword evidence="4" id="KW-1185">Reference proteome</keyword>
<dbReference type="PANTHER" id="PTHR42850:SF4">
    <property type="entry name" value="ZINC-DEPENDENT ENDOPOLYPHOSPHATASE"/>
    <property type="match status" value="1"/>
</dbReference>
<dbReference type="InterPro" id="IPR029052">
    <property type="entry name" value="Metallo-depent_PP-like"/>
</dbReference>
<dbReference type="SUPFAM" id="SSF56300">
    <property type="entry name" value="Metallo-dependent phosphatases"/>
    <property type="match status" value="1"/>
</dbReference>
<dbReference type="InterPro" id="IPR050126">
    <property type="entry name" value="Ap4A_hydrolase"/>
</dbReference>
<organism evidence="3 4">
    <name type="scientific">Sphingomonas endophytica</name>
    <dbReference type="NCBI Taxonomy" id="869719"/>
    <lineage>
        <taxon>Bacteria</taxon>
        <taxon>Pseudomonadati</taxon>
        <taxon>Pseudomonadota</taxon>
        <taxon>Alphaproteobacteria</taxon>
        <taxon>Sphingomonadales</taxon>
        <taxon>Sphingomonadaceae</taxon>
        <taxon>Sphingomonas</taxon>
    </lineage>
</organism>
<dbReference type="PANTHER" id="PTHR42850">
    <property type="entry name" value="METALLOPHOSPHOESTERASE"/>
    <property type="match status" value="1"/>
</dbReference>
<feature type="domain" description="Serine/threonine specific protein phosphatases" evidence="2">
    <location>
        <begin position="80"/>
        <end position="85"/>
    </location>
</feature>
<evidence type="ECO:0000313" key="4">
    <source>
        <dbReference type="Proteomes" id="UP000560131"/>
    </source>
</evidence>
<gene>
    <name evidence="3" type="ORF">FHS97_000629</name>
</gene>
<dbReference type="EC" id="3.1.3.16" evidence="3"/>